<feature type="compositionally biased region" description="Acidic residues" evidence="1">
    <location>
        <begin position="146"/>
        <end position="157"/>
    </location>
</feature>
<dbReference type="InterPro" id="IPR044822">
    <property type="entry name" value="Myb_DNA-bind_4"/>
</dbReference>
<name>A0A6J1CW89_MOMCH</name>
<protein>
    <submittedName>
        <fullName evidence="4">Trihelix transcription factor ASIL1</fullName>
    </submittedName>
</protein>
<dbReference type="RefSeq" id="XP_022145769.1">
    <property type="nucleotide sequence ID" value="XM_022290077.1"/>
</dbReference>
<organism evidence="3 4">
    <name type="scientific">Momordica charantia</name>
    <name type="common">Bitter gourd</name>
    <name type="synonym">Balsam pear</name>
    <dbReference type="NCBI Taxonomy" id="3673"/>
    <lineage>
        <taxon>Eukaryota</taxon>
        <taxon>Viridiplantae</taxon>
        <taxon>Streptophyta</taxon>
        <taxon>Embryophyta</taxon>
        <taxon>Tracheophyta</taxon>
        <taxon>Spermatophyta</taxon>
        <taxon>Magnoliopsida</taxon>
        <taxon>eudicotyledons</taxon>
        <taxon>Gunneridae</taxon>
        <taxon>Pentapetalae</taxon>
        <taxon>rosids</taxon>
        <taxon>fabids</taxon>
        <taxon>Cucurbitales</taxon>
        <taxon>Cucurbitaceae</taxon>
        <taxon>Momordiceae</taxon>
        <taxon>Momordica</taxon>
    </lineage>
</organism>
<dbReference type="FunFam" id="1.10.10.60:FF:000152">
    <property type="entry name" value="Trihelix transcription factor ASIL2"/>
    <property type="match status" value="1"/>
</dbReference>
<feature type="region of interest" description="Disordered" evidence="1">
    <location>
        <begin position="115"/>
        <end position="157"/>
    </location>
</feature>
<dbReference type="Pfam" id="PF13837">
    <property type="entry name" value="Myb_DNA-bind_4"/>
    <property type="match status" value="1"/>
</dbReference>
<dbReference type="GeneID" id="111015141"/>
<feature type="compositionally biased region" description="Basic and acidic residues" evidence="1">
    <location>
        <begin position="115"/>
        <end position="129"/>
    </location>
</feature>
<gene>
    <name evidence="4" type="primary">LOC111015141</name>
</gene>
<reference evidence="4" key="1">
    <citation type="submission" date="2025-08" db="UniProtKB">
        <authorList>
            <consortium name="RefSeq"/>
        </authorList>
    </citation>
    <scope>IDENTIFICATION</scope>
    <source>
        <strain evidence="4">OHB3-1</strain>
    </source>
</reference>
<dbReference type="AlphaFoldDB" id="A0A6J1CW89"/>
<proteinExistence type="predicted"/>
<keyword evidence="3" id="KW-1185">Reference proteome</keyword>
<dbReference type="OrthoDB" id="1901794at2759"/>
<evidence type="ECO:0000313" key="3">
    <source>
        <dbReference type="Proteomes" id="UP000504603"/>
    </source>
</evidence>
<dbReference type="Gene3D" id="1.10.10.60">
    <property type="entry name" value="Homeodomain-like"/>
    <property type="match status" value="1"/>
</dbReference>
<dbReference type="Proteomes" id="UP000504603">
    <property type="component" value="Unplaced"/>
</dbReference>
<dbReference type="PROSITE" id="PS50090">
    <property type="entry name" value="MYB_LIKE"/>
    <property type="match status" value="1"/>
</dbReference>
<sequence>MAAPKGQAFPWTHQETLHLIHAYQDKWYALQRGQLRSSQWEEIAANVAARCGYTGHLHPSKTAVQCRHKMEKLRQRFRAEKRRLSHATASPWPYFDLINNLLRGPLPISARPYEQHHKSIDSNSDENRSKSRSVSQILRNRNCSGENEEEEEEEEGQEMCWKVAAEIGLVAERLVGIESARMEMMKEAEMRRMAMEKKRIEMILDSEHKILSSISKAFGSPSPKRLKIGQHS</sequence>
<dbReference type="InterPro" id="IPR044823">
    <property type="entry name" value="ASIL1/2-like"/>
</dbReference>
<evidence type="ECO:0000259" key="2">
    <source>
        <dbReference type="PROSITE" id="PS50090"/>
    </source>
</evidence>
<feature type="domain" description="Myb-like" evidence="2">
    <location>
        <begin position="3"/>
        <end position="74"/>
    </location>
</feature>
<evidence type="ECO:0000256" key="1">
    <source>
        <dbReference type="SAM" id="MobiDB-lite"/>
    </source>
</evidence>
<feature type="compositionally biased region" description="Polar residues" evidence="1">
    <location>
        <begin position="132"/>
        <end position="145"/>
    </location>
</feature>
<dbReference type="PANTHER" id="PTHR31307:SF3">
    <property type="entry name" value="HOMEODOMAIN-LIKE SUPERFAMILY PROTEIN"/>
    <property type="match status" value="1"/>
</dbReference>
<dbReference type="KEGG" id="mcha:111015141"/>
<evidence type="ECO:0000313" key="4">
    <source>
        <dbReference type="RefSeq" id="XP_022145769.1"/>
    </source>
</evidence>
<dbReference type="SMART" id="SM00595">
    <property type="entry name" value="MADF"/>
    <property type="match status" value="1"/>
</dbReference>
<dbReference type="InterPro" id="IPR001005">
    <property type="entry name" value="SANT/Myb"/>
</dbReference>
<accession>A0A6J1CW89</accession>
<dbReference type="PANTHER" id="PTHR31307">
    <property type="entry name" value="TRIHELIX TRANSCRIPTION FACTOR ASIL2"/>
    <property type="match status" value="1"/>
</dbReference>